<dbReference type="EMBL" id="PQXO01000759">
    <property type="protein sequence ID" value="TGO82771.1"/>
    <property type="molecule type" value="Genomic_DNA"/>
</dbReference>
<dbReference type="STRING" id="87229.A0A4Z1K9J2"/>
<evidence type="ECO:0000313" key="1">
    <source>
        <dbReference type="EMBL" id="TGO82771.1"/>
    </source>
</evidence>
<dbReference type="AlphaFoldDB" id="A0A4Z1K9J2"/>
<keyword evidence="2" id="KW-1185">Reference proteome</keyword>
<evidence type="ECO:0000313" key="2">
    <source>
        <dbReference type="Proteomes" id="UP000297280"/>
    </source>
</evidence>
<proteinExistence type="predicted"/>
<dbReference type="Proteomes" id="UP000297280">
    <property type="component" value="Unassembled WGS sequence"/>
</dbReference>
<protein>
    <submittedName>
        <fullName evidence="1">Uncharacterized protein</fullName>
    </submittedName>
</protein>
<gene>
    <name evidence="1" type="ORF">BPOR_0762g00040</name>
</gene>
<reference evidence="1 2" key="1">
    <citation type="submission" date="2017-12" db="EMBL/GenBank/DDBJ databases">
        <title>Comparative genomics of Botrytis spp.</title>
        <authorList>
            <person name="Valero-Jimenez C.A."/>
            <person name="Tapia P."/>
            <person name="Veloso J."/>
            <person name="Silva-Moreno E."/>
            <person name="Staats M."/>
            <person name="Valdes J.H."/>
            <person name="Van Kan J.A.L."/>
        </authorList>
    </citation>
    <scope>NUCLEOTIDE SEQUENCE [LARGE SCALE GENOMIC DNA]</scope>
    <source>
        <strain evidence="1 2">MUCL3349</strain>
    </source>
</reference>
<accession>A0A4Z1K9J2</accession>
<organism evidence="1 2">
    <name type="scientific">Botrytis porri</name>
    <dbReference type="NCBI Taxonomy" id="87229"/>
    <lineage>
        <taxon>Eukaryota</taxon>
        <taxon>Fungi</taxon>
        <taxon>Dikarya</taxon>
        <taxon>Ascomycota</taxon>
        <taxon>Pezizomycotina</taxon>
        <taxon>Leotiomycetes</taxon>
        <taxon>Helotiales</taxon>
        <taxon>Sclerotiniaceae</taxon>
        <taxon>Botrytis</taxon>
    </lineage>
</organism>
<name>A0A4Z1K9J2_9HELO</name>
<sequence>MAQKSKSPFLALHIFSDLSTVKFLAQHFNASTSYVNHIPLHLLVGPAAPSTPLPIPACHKYSVEMYSSPCSQYISLPPEALLLLGKVVAGGHRAMSFSIRLRRWP</sequence>
<comment type="caution">
    <text evidence="1">The sequence shown here is derived from an EMBL/GenBank/DDBJ whole genome shotgun (WGS) entry which is preliminary data.</text>
</comment>